<dbReference type="PANTHER" id="PTHR32125">
    <property type="entry name" value="2-C-METHYL-D-ERYTHRITOL 4-PHOSPHATE CYTIDYLYLTRANSFERASE, CHLOROPLASTIC"/>
    <property type="match status" value="1"/>
</dbReference>
<dbReference type="InterPro" id="IPR001228">
    <property type="entry name" value="IspD"/>
</dbReference>
<comment type="similarity">
    <text evidence="3">Belongs to the IspD/TarI cytidylyltransferase family. IspD subfamily.</text>
</comment>
<evidence type="ECO:0000313" key="5">
    <source>
        <dbReference type="Proteomes" id="UP000762110"/>
    </source>
</evidence>
<proteinExistence type="inferred from homology"/>
<dbReference type="NCBIfam" id="TIGR00453">
    <property type="entry name" value="ispD"/>
    <property type="match status" value="1"/>
</dbReference>
<comment type="caution">
    <text evidence="4">The sequence shown here is derived from an EMBL/GenBank/DDBJ whole genome shotgun (WGS) entry which is preliminary data.</text>
</comment>
<dbReference type="Proteomes" id="UP000762110">
    <property type="component" value="Unassembled WGS sequence"/>
</dbReference>
<dbReference type="InterPro" id="IPR034683">
    <property type="entry name" value="IspD/TarI"/>
</dbReference>
<evidence type="ECO:0000313" key="4">
    <source>
        <dbReference type="EMBL" id="NQX30684.1"/>
    </source>
</evidence>
<evidence type="ECO:0000256" key="1">
    <source>
        <dbReference type="ARBA" id="ARBA00022679"/>
    </source>
</evidence>
<dbReference type="Pfam" id="PF01128">
    <property type="entry name" value="IspD"/>
    <property type="match status" value="1"/>
</dbReference>
<dbReference type="CDD" id="cd02516">
    <property type="entry name" value="CDP-ME_synthetase"/>
    <property type="match status" value="1"/>
</dbReference>
<feature type="site" description="Transition state stabilizer" evidence="3">
    <location>
        <position position="15"/>
    </location>
</feature>
<dbReference type="InterPro" id="IPR029044">
    <property type="entry name" value="Nucleotide-diphossugar_trans"/>
</dbReference>
<comment type="catalytic activity">
    <reaction evidence="3">
        <text>2-C-methyl-D-erythritol 4-phosphate + CTP + H(+) = 4-CDP-2-C-methyl-D-erythritol + diphosphate</text>
        <dbReference type="Rhea" id="RHEA:13429"/>
        <dbReference type="ChEBI" id="CHEBI:15378"/>
        <dbReference type="ChEBI" id="CHEBI:33019"/>
        <dbReference type="ChEBI" id="CHEBI:37563"/>
        <dbReference type="ChEBI" id="CHEBI:57823"/>
        <dbReference type="ChEBI" id="CHEBI:58262"/>
        <dbReference type="EC" id="2.7.7.60"/>
    </reaction>
</comment>
<comment type="pathway">
    <text evidence="3">Isoprenoid biosynthesis; isopentenyl diphosphate biosynthesis via DXP pathway; isopentenyl diphosphate from 1-deoxy-D-xylulose 5-phosphate: step 2/6.</text>
</comment>
<dbReference type="HAMAP" id="MF_00108">
    <property type="entry name" value="IspD"/>
    <property type="match status" value="1"/>
</dbReference>
<comment type="function">
    <text evidence="3">Catalyzes the formation of 4-diphosphocytidyl-2-C-methyl-D-erythritol from CTP and 2-C-methyl-D-erythritol 4-phosphate (MEP).</text>
</comment>
<dbReference type="GO" id="GO:0050518">
    <property type="term" value="F:2-C-methyl-D-erythritol 4-phosphate cytidylyltransferase activity"/>
    <property type="evidence" value="ECO:0007669"/>
    <property type="project" value="UniProtKB-EC"/>
</dbReference>
<dbReference type="PANTHER" id="PTHR32125:SF4">
    <property type="entry name" value="2-C-METHYL-D-ERYTHRITOL 4-PHOSPHATE CYTIDYLYLTRANSFERASE, CHLOROPLASTIC"/>
    <property type="match status" value="1"/>
</dbReference>
<feature type="site" description="Positions MEP for the nucleophilic attack" evidence="3">
    <location>
        <position position="153"/>
    </location>
</feature>
<keyword evidence="3" id="KW-0414">Isoprene biosynthesis</keyword>
<dbReference type="RefSeq" id="WP_173268869.1">
    <property type="nucleotide sequence ID" value="NZ_JABMKV010000001.1"/>
</dbReference>
<dbReference type="InterPro" id="IPR050088">
    <property type="entry name" value="IspD/TarI_cytidylyltransf_bact"/>
</dbReference>
<organism evidence="4 5">
    <name type="scientific">Pedobacter boryungensis</name>
    <dbReference type="NCBI Taxonomy" id="869962"/>
    <lineage>
        <taxon>Bacteria</taxon>
        <taxon>Pseudomonadati</taxon>
        <taxon>Bacteroidota</taxon>
        <taxon>Sphingobacteriia</taxon>
        <taxon>Sphingobacteriales</taxon>
        <taxon>Sphingobacteriaceae</taxon>
        <taxon>Pedobacter</taxon>
    </lineage>
</organism>
<dbReference type="NCBIfam" id="NF001186">
    <property type="entry name" value="PRK00155.2-3"/>
    <property type="match status" value="1"/>
</dbReference>
<dbReference type="Gene3D" id="3.90.550.10">
    <property type="entry name" value="Spore Coat Polysaccharide Biosynthesis Protein SpsA, Chain A"/>
    <property type="match status" value="1"/>
</dbReference>
<protein>
    <recommendedName>
        <fullName evidence="3">2-C-methyl-D-erythritol 4-phosphate cytidylyltransferase</fullName>
        <ecNumber evidence="3">2.7.7.60</ecNumber>
    </recommendedName>
    <alternativeName>
        <fullName evidence="3">4-diphosphocytidyl-2C-methyl-D-erythritol synthase</fullName>
    </alternativeName>
    <alternativeName>
        <fullName evidence="3">MEP cytidylyltransferase</fullName>
        <shortName evidence="3">MCT</shortName>
    </alternativeName>
</protein>
<dbReference type="EMBL" id="JABMKV010000001">
    <property type="protein sequence ID" value="NQX30684.1"/>
    <property type="molecule type" value="Genomic_DNA"/>
</dbReference>
<reference evidence="4 5" key="1">
    <citation type="submission" date="2020-05" db="EMBL/GenBank/DDBJ databases">
        <title>Description of Pedobacter foliorum sp. nov.</title>
        <authorList>
            <person name="Qi S."/>
            <person name="Carlier A."/>
            <person name="Cnockaert M."/>
            <person name="Vandamme P."/>
        </authorList>
    </citation>
    <scope>NUCLEOTIDE SEQUENCE [LARGE SCALE GENOMIC DNA]</scope>
    <source>
        <strain evidence="4 5">LMG 31300</strain>
    </source>
</reference>
<dbReference type="EC" id="2.7.7.60" evidence="3"/>
<keyword evidence="2 3" id="KW-0548">Nucleotidyltransferase</keyword>
<sequence length="222" mass="25200">MKYYAIIVGGGSGKRMQNTIAKQFLLLKNKPVLMHTLSAFYNSSFKPEIILVLHADLHQYWEELCLKYNFDIPHTLIRGGEQRFHSVRNGLIAIKGEGIVAVHDAVRPLVSSKLIAKAYEIAEDVGNAIACIKPSDSVRRVKENSEQSKIINRDELVLIQTPQTFEISQLRKGYQQHYKAKFTDDASVVEKAGFKINLIEGERNNLKITYPEDLELANFLLK</sequence>
<evidence type="ECO:0000256" key="3">
    <source>
        <dbReference type="HAMAP-Rule" id="MF_00108"/>
    </source>
</evidence>
<feature type="site" description="Transition state stabilizer" evidence="3">
    <location>
        <position position="22"/>
    </location>
</feature>
<accession>A0ABX2DAS5</accession>
<dbReference type="SUPFAM" id="SSF53448">
    <property type="entry name" value="Nucleotide-diphospho-sugar transferases"/>
    <property type="match status" value="1"/>
</dbReference>
<keyword evidence="1 3" id="KW-0808">Transferase</keyword>
<feature type="site" description="Positions MEP for the nucleophilic attack" evidence="3">
    <location>
        <position position="207"/>
    </location>
</feature>
<gene>
    <name evidence="3" type="primary">ispD</name>
    <name evidence="4" type="ORF">HQN85_03045</name>
</gene>
<evidence type="ECO:0000256" key="2">
    <source>
        <dbReference type="ARBA" id="ARBA00022695"/>
    </source>
</evidence>
<keyword evidence="5" id="KW-1185">Reference proteome</keyword>
<name>A0ABX2DAS5_9SPHI</name>